<accession>A0A2P8FIS2</accession>
<protein>
    <submittedName>
        <fullName evidence="1">Uncharacterized metal-binding protein YceD (DUF177 family)</fullName>
    </submittedName>
</protein>
<sequence length="185" mass="20358">MPQQTPKNPVYRVADLPQNRVTRFDLRPDPETMTEIATSLGLIGLRKLSFKGELSAFGKSDWQLAAHLGASVVQPCVVTLDPVTTRIEADIERLFLAKMPEWSDEEEVEMPENENADTLGSEIDIGLVMQEALALYLPLYPRAEGAELGETVFTEPGKQAMTDQDARPFAGLAALRGKLGDESEN</sequence>
<comment type="caution">
    <text evidence="1">The sequence shown here is derived from an EMBL/GenBank/DDBJ whole genome shotgun (WGS) entry which is preliminary data.</text>
</comment>
<dbReference type="EMBL" id="PYGJ01000001">
    <property type="protein sequence ID" value="PSL21597.1"/>
    <property type="molecule type" value="Genomic_DNA"/>
</dbReference>
<keyword evidence="2" id="KW-1185">Reference proteome</keyword>
<evidence type="ECO:0000313" key="2">
    <source>
        <dbReference type="Proteomes" id="UP000240418"/>
    </source>
</evidence>
<dbReference type="AlphaFoldDB" id="A0A2P8FIS2"/>
<evidence type="ECO:0000313" key="1">
    <source>
        <dbReference type="EMBL" id="PSL21597.1"/>
    </source>
</evidence>
<gene>
    <name evidence="1" type="ORF">CLV88_10119</name>
</gene>
<proteinExistence type="predicted"/>
<dbReference type="Proteomes" id="UP000240418">
    <property type="component" value="Unassembled WGS sequence"/>
</dbReference>
<dbReference type="OrthoDB" id="8443793at2"/>
<reference evidence="1 2" key="1">
    <citation type="submission" date="2018-03" db="EMBL/GenBank/DDBJ databases">
        <title>Genomic Encyclopedia of Archaeal and Bacterial Type Strains, Phase II (KMG-II): from individual species to whole genera.</title>
        <authorList>
            <person name="Goeker M."/>
        </authorList>
    </citation>
    <scope>NUCLEOTIDE SEQUENCE [LARGE SCALE GENOMIC DNA]</scope>
    <source>
        <strain evidence="1 2">DSM 100673</strain>
    </source>
</reference>
<organism evidence="1 2">
    <name type="scientific">Shimia abyssi</name>
    <dbReference type="NCBI Taxonomy" id="1662395"/>
    <lineage>
        <taxon>Bacteria</taxon>
        <taxon>Pseudomonadati</taxon>
        <taxon>Pseudomonadota</taxon>
        <taxon>Alphaproteobacteria</taxon>
        <taxon>Rhodobacterales</taxon>
        <taxon>Roseobacteraceae</taxon>
    </lineage>
</organism>
<dbReference type="RefSeq" id="WP_106606348.1">
    <property type="nucleotide sequence ID" value="NZ_PYGJ01000001.1"/>
</dbReference>
<name>A0A2P8FIS2_9RHOB</name>
<dbReference type="Pfam" id="PF02620">
    <property type="entry name" value="YceD"/>
    <property type="match status" value="1"/>
</dbReference>
<dbReference type="InterPro" id="IPR003772">
    <property type="entry name" value="YceD"/>
</dbReference>